<gene>
    <name evidence="3" type="ORF">SAMN05444000_10945</name>
</gene>
<dbReference type="Proteomes" id="UP000183982">
    <property type="component" value="Unassembled WGS sequence"/>
</dbReference>
<keyword evidence="2" id="KW-1133">Transmembrane helix</keyword>
<feature type="transmembrane region" description="Helical" evidence="2">
    <location>
        <begin position="41"/>
        <end position="60"/>
    </location>
</feature>
<dbReference type="AlphaFoldDB" id="A0A1M6JK08"/>
<name>A0A1M6JK08_9RHOB</name>
<keyword evidence="2" id="KW-0812">Transmembrane</keyword>
<evidence type="ECO:0000256" key="1">
    <source>
        <dbReference type="SAM" id="Coils"/>
    </source>
</evidence>
<dbReference type="OrthoDB" id="5919045at2"/>
<proteinExistence type="predicted"/>
<keyword evidence="4" id="KW-1185">Reference proteome</keyword>
<accession>A0A1M6JK08</accession>
<protein>
    <submittedName>
        <fullName evidence="3">Uncharacterized protein</fullName>
    </submittedName>
</protein>
<keyword evidence="2" id="KW-0472">Membrane</keyword>
<feature type="coiled-coil region" evidence="1">
    <location>
        <begin position="73"/>
        <end position="113"/>
    </location>
</feature>
<evidence type="ECO:0000313" key="3">
    <source>
        <dbReference type="EMBL" id="SHJ46996.1"/>
    </source>
</evidence>
<sequence length="217" mass="25089">MILKLYKDFAAIVGLPVFLLVLVIYFGGLPLEEFERFVRKYSGTIISLGTLALISFLALLTSRMADQSADSRNRLAEQAAERREELVAEATDRREALNQRVQAELQISRFRQAWIDETRNEVAEFLQLAFHRETTEQIARMFYLDRKIKLRLNEQEELASELVDALGDLTPDEEQTEDEHSQAIVDATEAGNKFLRNEWRRLKTDIREALLLEEDAN</sequence>
<reference evidence="4" key="1">
    <citation type="submission" date="2016-11" db="EMBL/GenBank/DDBJ databases">
        <authorList>
            <person name="Varghese N."/>
            <person name="Submissions S."/>
        </authorList>
    </citation>
    <scope>NUCLEOTIDE SEQUENCE [LARGE SCALE GENOMIC DNA]</scope>
    <source>
        <strain evidence="4">DSM 100564</strain>
    </source>
</reference>
<evidence type="ECO:0000256" key="2">
    <source>
        <dbReference type="SAM" id="Phobius"/>
    </source>
</evidence>
<dbReference type="EMBL" id="FQZQ01000009">
    <property type="protein sequence ID" value="SHJ46996.1"/>
    <property type="molecule type" value="Genomic_DNA"/>
</dbReference>
<feature type="transmembrane region" description="Helical" evidence="2">
    <location>
        <begin position="9"/>
        <end position="29"/>
    </location>
</feature>
<dbReference type="RefSeq" id="WP_073251931.1">
    <property type="nucleotide sequence ID" value="NZ_FQZQ01000009.1"/>
</dbReference>
<evidence type="ECO:0000313" key="4">
    <source>
        <dbReference type="Proteomes" id="UP000183982"/>
    </source>
</evidence>
<organism evidence="3 4">
    <name type="scientific">Shimia gijangensis</name>
    <dbReference type="NCBI Taxonomy" id="1470563"/>
    <lineage>
        <taxon>Bacteria</taxon>
        <taxon>Pseudomonadati</taxon>
        <taxon>Pseudomonadota</taxon>
        <taxon>Alphaproteobacteria</taxon>
        <taxon>Rhodobacterales</taxon>
        <taxon>Roseobacteraceae</taxon>
    </lineage>
</organism>
<dbReference type="STRING" id="1470563.SAMN05444000_10945"/>
<keyword evidence="1" id="KW-0175">Coiled coil</keyword>